<dbReference type="InterPro" id="IPR017451">
    <property type="entry name" value="F-box-assoc_interact_dom"/>
</dbReference>
<proteinExistence type="predicted"/>
<dbReference type="SMART" id="SM00256">
    <property type="entry name" value="FBOX"/>
    <property type="match status" value="1"/>
</dbReference>
<dbReference type="InterPro" id="IPR013187">
    <property type="entry name" value="F-box-assoc_dom_typ3"/>
</dbReference>
<feature type="domain" description="F-box" evidence="1">
    <location>
        <begin position="73"/>
        <end position="125"/>
    </location>
</feature>
<dbReference type="Pfam" id="PF08268">
    <property type="entry name" value="FBA_3"/>
    <property type="match status" value="1"/>
</dbReference>
<reference evidence="3" key="1">
    <citation type="submission" date="2025-08" db="UniProtKB">
        <authorList>
            <consortium name="RefSeq"/>
        </authorList>
    </citation>
    <scope>IDENTIFICATION</scope>
    <source>
        <tissue evidence="3">Young leaves</tissue>
    </source>
</reference>
<dbReference type="KEGG" id="cmax:111483682"/>
<evidence type="ECO:0000313" key="3">
    <source>
        <dbReference type="RefSeq" id="XP_022985706.1"/>
    </source>
</evidence>
<dbReference type="InterPro" id="IPR036047">
    <property type="entry name" value="F-box-like_dom_sf"/>
</dbReference>
<dbReference type="OrthoDB" id="1894463at2759"/>
<dbReference type="PROSITE" id="PS50181">
    <property type="entry name" value="FBOX"/>
    <property type="match status" value="1"/>
</dbReference>
<dbReference type="PANTHER" id="PTHR31672">
    <property type="entry name" value="BNACNNG10540D PROTEIN"/>
    <property type="match status" value="1"/>
</dbReference>
<evidence type="ECO:0000313" key="2">
    <source>
        <dbReference type="Proteomes" id="UP000504608"/>
    </source>
</evidence>
<name>A0A6J1J905_CUCMA</name>
<gene>
    <name evidence="3" type="primary">LOC111483682</name>
</gene>
<dbReference type="InterPro" id="IPR011043">
    <property type="entry name" value="Gal_Oxase/kelch_b-propeller"/>
</dbReference>
<dbReference type="NCBIfam" id="TIGR01640">
    <property type="entry name" value="F_box_assoc_1"/>
    <property type="match status" value="1"/>
</dbReference>
<dbReference type="SUPFAM" id="SSF50965">
    <property type="entry name" value="Galactose oxidase, central domain"/>
    <property type="match status" value="1"/>
</dbReference>
<keyword evidence="2" id="KW-1185">Reference proteome</keyword>
<evidence type="ECO:0000259" key="1">
    <source>
        <dbReference type="PROSITE" id="PS50181"/>
    </source>
</evidence>
<dbReference type="PANTHER" id="PTHR31672:SF10">
    <property type="entry name" value="F-BOX DOMAIN-CONTAINING PROTEIN"/>
    <property type="match status" value="1"/>
</dbReference>
<dbReference type="InterPro" id="IPR001810">
    <property type="entry name" value="F-box_dom"/>
</dbReference>
<dbReference type="Gene3D" id="1.20.1280.50">
    <property type="match status" value="1"/>
</dbReference>
<dbReference type="RefSeq" id="XP_022985706.1">
    <property type="nucleotide sequence ID" value="XM_023129938.1"/>
</dbReference>
<dbReference type="SUPFAM" id="SSF81383">
    <property type="entry name" value="F-box domain"/>
    <property type="match status" value="1"/>
</dbReference>
<dbReference type="Pfam" id="PF00646">
    <property type="entry name" value="F-box"/>
    <property type="match status" value="1"/>
</dbReference>
<dbReference type="AlphaFoldDB" id="A0A6J1J905"/>
<accession>A0A6J1J905</accession>
<organism evidence="2 3">
    <name type="scientific">Cucurbita maxima</name>
    <name type="common">Pumpkin</name>
    <name type="synonym">Winter squash</name>
    <dbReference type="NCBI Taxonomy" id="3661"/>
    <lineage>
        <taxon>Eukaryota</taxon>
        <taxon>Viridiplantae</taxon>
        <taxon>Streptophyta</taxon>
        <taxon>Embryophyta</taxon>
        <taxon>Tracheophyta</taxon>
        <taxon>Spermatophyta</taxon>
        <taxon>Magnoliopsida</taxon>
        <taxon>eudicotyledons</taxon>
        <taxon>Gunneridae</taxon>
        <taxon>Pentapetalae</taxon>
        <taxon>rosids</taxon>
        <taxon>fabids</taxon>
        <taxon>Cucurbitales</taxon>
        <taxon>Cucurbitaceae</taxon>
        <taxon>Cucurbiteae</taxon>
        <taxon>Cucurbita</taxon>
    </lineage>
</organism>
<dbReference type="Proteomes" id="UP000504608">
    <property type="component" value="Unplaced"/>
</dbReference>
<protein>
    <submittedName>
        <fullName evidence="3">F-box protein At3g07870-like</fullName>
    </submittedName>
</protein>
<sequence>MGELFNKKWIPHPTTKPHSFLPCNFHPHFYYLLIPPNTTFFSPPTPLFLFAFTNSIMPAGSAFPLHNKKPNLPHQMDNLSHDVLRHILSRLPISSLIRFQYVCRSWRLLAQNPQFLDQHENFRCLIFHCDYPIRNHLCFVDFPAFKQQKQPVKRISTPFSATMPEYDVVGSCNGFLCLSDSLYNEKLFIYNPFTRDYLELPKTKEFPNPDVVCGIGFHPQTKQFKVIKIVYSRGFRRIQRRVHHSDVQIFTLGSSNWRSVGRISHHLAHGQSQAIVNGRLHWVSLPRRHHHGRTIVSFDLATEEFIDIPKPDYGSLSRCNYHLVILNGCLSAAVYCTHGKMEIWIMEQYGVKESWVKRFNIGAYMPKSIKQEASEISFKVSKIVLRSKIVKVVCILKSGEILLEYRNRALVLFNPTTGKFMDVIFEGMPNWFHTVVHFGSLNRIDSLFE</sequence>
<dbReference type="GeneID" id="111483682"/>
<dbReference type="InterPro" id="IPR050796">
    <property type="entry name" value="SCF_F-box_component"/>
</dbReference>